<accession>A0A6A5RE76</accession>
<sequence>MRGNFSSPTLSPLPPYSANAPPKGPVLPATAPPSPELPLIGVTIPVQEIEDMRATHIRPRTAPASPERPGTAVSTRSTIRQVQPSPDSLINAFANGFADGGTPGPDRAPEPSFEPFPPFNSAEKEDTADDDHGTHIPSTEPTLPNVTLRRGGSPRKSRSYSPQKSRSESPRKHMVRTPILPVHQESPSSSYSAERWEVPDTPSPVTREQHKQAYAPLQVRRPIAEANREGEPAGGQGTQARIADYVRKAKKQQRGEKSKSSDAGPSRDAEGSEPTNRVVPALPHIVSAMAQPSDTRQTLSPFSVAQRRAQTNMEKGPARHTSVSRRSEASGASVASRHSIFSTPGRDEMERKKPIIEEDEGPFAKAMSVRDLEQSRRRVREGTRDEEEKSERRSTSHNDMDPGIICTRPALMLHDVAVNCRRISATLPPDGWNDSEYTLQQS</sequence>
<evidence type="ECO:0000313" key="3">
    <source>
        <dbReference type="Proteomes" id="UP000800082"/>
    </source>
</evidence>
<feature type="compositionally biased region" description="Basic and acidic residues" evidence="1">
    <location>
        <begin position="222"/>
        <end position="231"/>
    </location>
</feature>
<feature type="compositionally biased region" description="Basic and acidic residues" evidence="1">
    <location>
        <begin position="345"/>
        <end position="356"/>
    </location>
</feature>
<dbReference type="EMBL" id="ML978998">
    <property type="protein sequence ID" value="KAF1924007.1"/>
    <property type="molecule type" value="Genomic_DNA"/>
</dbReference>
<feature type="compositionally biased region" description="Basic and acidic residues" evidence="1">
    <location>
        <begin position="122"/>
        <end position="134"/>
    </location>
</feature>
<feature type="compositionally biased region" description="Polar residues" evidence="1">
    <location>
        <begin position="72"/>
        <end position="88"/>
    </location>
</feature>
<feature type="compositionally biased region" description="Basic and acidic residues" evidence="1">
    <location>
        <begin position="368"/>
        <end position="400"/>
    </location>
</feature>
<evidence type="ECO:0000313" key="2">
    <source>
        <dbReference type="EMBL" id="KAF1924007.1"/>
    </source>
</evidence>
<organism evidence="2 3">
    <name type="scientific">Didymella exigua CBS 183.55</name>
    <dbReference type="NCBI Taxonomy" id="1150837"/>
    <lineage>
        <taxon>Eukaryota</taxon>
        <taxon>Fungi</taxon>
        <taxon>Dikarya</taxon>
        <taxon>Ascomycota</taxon>
        <taxon>Pezizomycotina</taxon>
        <taxon>Dothideomycetes</taxon>
        <taxon>Pleosporomycetidae</taxon>
        <taxon>Pleosporales</taxon>
        <taxon>Pleosporineae</taxon>
        <taxon>Didymellaceae</taxon>
        <taxon>Didymella</taxon>
    </lineage>
</organism>
<proteinExistence type="predicted"/>
<dbReference type="GeneID" id="54355625"/>
<dbReference type="Proteomes" id="UP000800082">
    <property type="component" value="Unassembled WGS sequence"/>
</dbReference>
<feature type="region of interest" description="Disordered" evidence="1">
    <location>
        <begin position="1"/>
        <end position="403"/>
    </location>
</feature>
<evidence type="ECO:0000256" key="1">
    <source>
        <dbReference type="SAM" id="MobiDB-lite"/>
    </source>
</evidence>
<feature type="compositionally biased region" description="Basic and acidic residues" evidence="1">
    <location>
        <begin position="253"/>
        <end position="270"/>
    </location>
</feature>
<feature type="compositionally biased region" description="Low complexity" evidence="1">
    <location>
        <begin position="1"/>
        <end position="10"/>
    </location>
</feature>
<gene>
    <name evidence="2" type="ORF">M421DRAFT_9155</name>
</gene>
<dbReference type="AlphaFoldDB" id="A0A6A5RE76"/>
<protein>
    <submittedName>
        <fullName evidence="2">Uncharacterized protein</fullName>
    </submittedName>
</protein>
<reference evidence="2" key="1">
    <citation type="journal article" date="2020" name="Stud. Mycol.">
        <title>101 Dothideomycetes genomes: a test case for predicting lifestyles and emergence of pathogens.</title>
        <authorList>
            <person name="Haridas S."/>
            <person name="Albert R."/>
            <person name="Binder M."/>
            <person name="Bloem J."/>
            <person name="Labutti K."/>
            <person name="Salamov A."/>
            <person name="Andreopoulos B."/>
            <person name="Baker S."/>
            <person name="Barry K."/>
            <person name="Bills G."/>
            <person name="Bluhm B."/>
            <person name="Cannon C."/>
            <person name="Castanera R."/>
            <person name="Culley D."/>
            <person name="Daum C."/>
            <person name="Ezra D."/>
            <person name="Gonzalez J."/>
            <person name="Henrissat B."/>
            <person name="Kuo A."/>
            <person name="Liang C."/>
            <person name="Lipzen A."/>
            <person name="Lutzoni F."/>
            <person name="Magnuson J."/>
            <person name="Mondo S."/>
            <person name="Nolan M."/>
            <person name="Ohm R."/>
            <person name="Pangilinan J."/>
            <person name="Park H.-J."/>
            <person name="Ramirez L."/>
            <person name="Alfaro M."/>
            <person name="Sun H."/>
            <person name="Tritt A."/>
            <person name="Yoshinaga Y."/>
            <person name="Zwiers L.-H."/>
            <person name="Turgeon B."/>
            <person name="Goodwin S."/>
            <person name="Spatafora J."/>
            <person name="Crous P."/>
            <person name="Grigoriev I."/>
        </authorList>
    </citation>
    <scope>NUCLEOTIDE SEQUENCE</scope>
    <source>
        <strain evidence="2">CBS 183.55</strain>
    </source>
</reference>
<name>A0A6A5RE76_9PLEO</name>
<feature type="compositionally biased region" description="Polar residues" evidence="1">
    <location>
        <begin position="290"/>
        <end position="313"/>
    </location>
</feature>
<keyword evidence="3" id="KW-1185">Reference proteome</keyword>
<feature type="compositionally biased region" description="Pro residues" evidence="1">
    <location>
        <begin position="22"/>
        <end position="36"/>
    </location>
</feature>
<dbReference type="OrthoDB" id="3801471at2759"/>
<feature type="compositionally biased region" description="Polar residues" evidence="1">
    <location>
        <begin position="136"/>
        <end position="145"/>
    </location>
</feature>
<dbReference type="RefSeq" id="XP_033444260.1">
    <property type="nucleotide sequence ID" value="XM_033597958.1"/>
</dbReference>